<dbReference type="FunFam" id="3.40.850.10:FF:000146">
    <property type="entry name" value="Kinesin-like protein"/>
    <property type="match status" value="1"/>
</dbReference>
<evidence type="ECO:0000256" key="7">
    <source>
        <dbReference type="SAM" id="MobiDB-lite"/>
    </source>
</evidence>
<feature type="region of interest" description="Disordered" evidence="7">
    <location>
        <begin position="1160"/>
        <end position="1180"/>
    </location>
</feature>
<feature type="coiled-coil region" evidence="6">
    <location>
        <begin position="712"/>
        <end position="788"/>
    </location>
</feature>
<dbReference type="GO" id="GO:0007018">
    <property type="term" value="P:microtubule-based movement"/>
    <property type="evidence" value="ECO:0007669"/>
    <property type="project" value="InterPro"/>
</dbReference>
<keyword evidence="3 5" id="KW-0067">ATP-binding</keyword>
<comment type="subcellular location">
    <subcellularLocation>
        <location evidence="1">Cytoplasm</location>
        <location evidence="1">Cytoskeleton</location>
    </subcellularLocation>
</comment>
<sequence length="1650" mass="184566">MPAAQPKTKVVPSSAVAGHPERPSSAASYNSWVRENVTDNTKIEDHERTSTPVQFLSPNASSVVSLREAGDVKEDEPAEPPPSRRSRPATPILDRPVSPKSVRSASPSLSHRLKTNAVVPTDAELPVQEPKELKKPEPVEAWSDVSDGDSKNGDAKETRAKSAGRSRSNPPNDSPGEGAHTGSAANMHSVISVREAAQDQRLDGMSVSGRLTPTQVKHSSTSPGGSKRNEDSRSVVSRTSGQIAPPQPAKQQQAYIPYMCARDTISKVVEDMQTMKNNHVDIVQKIQDAYKKIENETQSQFNIFVLGLRTQYKEKVKTFRQVIVVHQQELDSLKNYWESTITSLSQKNKELMKEKRKLLLINKTDIEKLQTEKDNLMTELTSKLDEEGHSYSERIKQLQETEKSLEDEKKILEDKLASEKDTVKEREREIEQLRAQLNETGTAPIVMAPGTDSEVNRENSVLTHQAGPSALVVAGLSAAERDRIIAEKDQFQDKMIEAQKELVIMQAKYANLENQYRSVAAMAKNDEESITAQMDVVKNDVNILTEEKDNLTEEIKKWKEDYKERTGEEPTEEDRPESIKELYTQLDEVETQKSKLDAHLTALSDLKEGNIPEPEEIVVPEPIIKTVEVTVADPSVLAELEVSQARNEQLEKEIQSLKDQMNEAQKSLKKVEKENKKLRSGTIEGAQSKDNANAVLVLQALMHQMNTSEGVNQQDKTELESQVQQAREEKQQVEAKQLELKEKLDLWAQQFEETNGRAPEKNDRDEEVEKLYQGLKEANEKTVSLEAQIMAHSMILTGEMPENFDKVSTSQVTAGGDGNSEELNELRERLQELEEEVEELTEKNNRLENTLEEMEEKKQSLEERIDELQSGVGVPVVEGTTPVGVSSASSIPSFDYYDEDDVEGLGAQINLLRQQQDDLEKQLEKEREAHEETKEELEELKQQLEQAKEDEASAARDSDGKAKASSAALLAEMALQTKSLEEAKQRIDELENEKLKDVPADSADEIRKLREKVKASEAEKDEAQKLHIQKTAEVDKLKVDMETTQKSLAKERETNRGHQETMKKKLAEKDKQAKEMVANAEQKFVAKEEEKNKQIKTLEKKLKEAKLSGAAVGAAAGAAKGGNKVDAKTEKKIAMMQEHINNLKKQVEQDKNTIKQLEKDVKEAKAGNSADKQAGKKTEKQLKDLEKKLENETKKFEREQKKANELETQLKAATKERDSNADEIKKLQAQIDSLGVAATEALELKEKVGAMTAELKELKTENKTLTENYNSERVLRKKYYNMVEDMKGKIRVYCRARPLSGSEKDRGNYEIVKAPDEYSINVESNRGNKEFQFDHIFMPDSSQEDVFEDTNNLIQSAVDGYNVCIFAYGQTGSGKTFTMIGDKGQNFPGIAPRAFKKIFEVIEENKSKFTFKVYTYMCELYNDKLIDLYSKDHKDDARLDIKKDKKGMVFIQGAVIQEATNSKELNGLFEQGSENRHVASTNMNSESSRSHLILAIIIESTNLSTGSVTKGKLSLVDLAGSERAAKTGATAAQLKEANSINKSLSALGDVIAALSSEQQFIPYRNNKLTMLMQDSLGGNAKTLMFVNISPADYNAEETIISLTYASRVKLITNDASKNADNKEIARLKSIIAKLKSGETVGDEEVDGTDD</sequence>
<dbReference type="PANTHER" id="PTHR47972">
    <property type="entry name" value="KINESIN-LIKE PROTEIN KLP-3"/>
    <property type="match status" value="1"/>
</dbReference>
<dbReference type="PROSITE" id="PS50067">
    <property type="entry name" value="KINESIN_MOTOR_2"/>
    <property type="match status" value="1"/>
</dbReference>
<proteinExistence type="inferred from homology"/>
<dbReference type="CDD" id="cd01366">
    <property type="entry name" value="KISc_C_terminal"/>
    <property type="match status" value="1"/>
</dbReference>
<dbReference type="SUPFAM" id="SSF52540">
    <property type="entry name" value="P-loop containing nucleoside triphosphate hydrolases"/>
    <property type="match status" value="1"/>
</dbReference>
<evidence type="ECO:0000256" key="3">
    <source>
        <dbReference type="ARBA" id="ARBA00022840"/>
    </source>
</evidence>
<keyword evidence="5" id="KW-0505">Motor protein</keyword>
<feature type="coiled-coil region" evidence="6">
    <location>
        <begin position="816"/>
        <end position="871"/>
    </location>
</feature>
<feature type="compositionally biased region" description="Basic and acidic residues" evidence="7">
    <location>
        <begin position="148"/>
        <end position="160"/>
    </location>
</feature>
<dbReference type="Gene3D" id="3.40.850.10">
    <property type="entry name" value="Kinesin motor domain"/>
    <property type="match status" value="1"/>
</dbReference>
<feature type="coiled-coil region" evidence="6">
    <location>
        <begin position="640"/>
        <end position="681"/>
    </location>
</feature>
<feature type="domain" description="Kinesin motor" evidence="8">
    <location>
        <begin position="1289"/>
        <end position="1611"/>
    </location>
</feature>
<feature type="binding site" evidence="5">
    <location>
        <begin position="1369"/>
        <end position="1376"/>
    </location>
    <ligand>
        <name>ATP</name>
        <dbReference type="ChEBI" id="CHEBI:30616"/>
    </ligand>
</feature>
<dbReference type="InterPro" id="IPR036961">
    <property type="entry name" value="Kinesin_motor_dom_sf"/>
</dbReference>
<dbReference type="InterPro" id="IPR027417">
    <property type="entry name" value="P-loop_NTPase"/>
</dbReference>
<feature type="region of interest" description="Disordered" evidence="7">
    <location>
        <begin position="918"/>
        <end position="965"/>
    </location>
</feature>
<dbReference type="GO" id="GO:0008017">
    <property type="term" value="F:microtubule binding"/>
    <property type="evidence" value="ECO:0007669"/>
    <property type="project" value="InterPro"/>
</dbReference>
<keyword evidence="10" id="KW-1185">Reference proteome</keyword>
<comment type="similarity">
    <text evidence="5">Belongs to the TRAFAC class myosin-kinesin ATPase superfamily. Kinesin family.</text>
</comment>
<dbReference type="EMBL" id="JAIZAY010000014">
    <property type="protein sequence ID" value="KAJ8029772.1"/>
    <property type="molecule type" value="Genomic_DNA"/>
</dbReference>
<feature type="compositionally biased region" description="Polar residues" evidence="7">
    <location>
        <begin position="50"/>
        <end position="64"/>
    </location>
</feature>
<feature type="compositionally biased region" description="Basic and acidic residues" evidence="7">
    <location>
        <begin position="918"/>
        <end position="962"/>
    </location>
</feature>
<evidence type="ECO:0000256" key="2">
    <source>
        <dbReference type="ARBA" id="ARBA00022741"/>
    </source>
</evidence>
<evidence type="ECO:0000256" key="1">
    <source>
        <dbReference type="ARBA" id="ARBA00004245"/>
    </source>
</evidence>
<dbReference type="GO" id="GO:0005524">
    <property type="term" value="F:ATP binding"/>
    <property type="evidence" value="ECO:0007669"/>
    <property type="project" value="UniProtKB-UniRule"/>
</dbReference>
<feature type="compositionally biased region" description="Polar residues" evidence="7">
    <location>
        <begin position="209"/>
        <end position="224"/>
    </location>
</feature>
<evidence type="ECO:0000256" key="5">
    <source>
        <dbReference type="PROSITE-ProRule" id="PRU00283"/>
    </source>
</evidence>
<feature type="compositionally biased region" description="Basic and acidic residues" evidence="7">
    <location>
        <begin position="129"/>
        <end position="138"/>
    </location>
</feature>
<feature type="coiled-coil region" evidence="6">
    <location>
        <begin position="366"/>
        <end position="443"/>
    </location>
</feature>
<protein>
    <submittedName>
        <fullName evidence="9">Kinesin-like protein KIN-14I</fullName>
    </submittedName>
</protein>
<dbReference type="PROSITE" id="PS00411">
    <property type="entry name" value="KINESIN_MOTOR_1"/>
    <property type="match status" value="1"/>
</dbReference>
<keyword evidence="6" id="KW-0175">Coiled coil</keyword>
<dbReference type="PANTHER" id="PTHR47972:SF16">
    <property type="entry name" value="KINESIN-LIKE PROTEIN"/>
    <property type="match status" value="1"/>
</dbReference>
<name>A0A9Q1GZD2_HOLLE</name>
<dbReference type="InterPro" id="IPR019821">
    <property type="entry name" value="Kinesin_motor_CS"/>
</dbReference>
<evidence type="ECO:0000313" key="9">
    <source>
        <dbReference type="EMBL" id="KAJ8029772.1"/>
    </source>
</evidence>
<keyword evidence="4" id="KW-0206">Cytoskeleton</keyword>
<feature type="region of interest" description="Disordered" evidence="7">
    <location>
        <begin position="1"/>
        <end position="183"/>
    </location>
</feature>
<evidence type="ECO:0000256" key="4">
    <source>
        <dbReference type="ARBA" id="ARBA00023212"/>
    </source>
</evidence>
<dbReference type="Pfam" id="PF00225">
    <property type="entry name" value="Kinesin"/>
    <property type="match status" value="1"/>
</dbReference>
<evidence type="ECO:0000259" key="8">
    <source>
        <dbReference type="PROSITE" id="PS50067"/>
    </source>
</evidence>
<feature type="region of interest" description="Disordered" evidence="7">
    <location>
        <begin position="205"/>
        <end position="252"/>
    </location>
</feature>
<feature type="coiled-coil region" evidence="6">
    <location>
        <begin position="481"/>
        <end position="599"/>
    </location>
</feature>
<dbReference type="InterPro" id="IPR001752">
    <property type="entry name" value="Kinesin_motor_dom"/>
</dbReference>
<dbReference type="Proteomes" id="UP001152320">
    <property type="component" value="Chromosome 14"/>
</dbReference>
<evidence type="ECO:0000313" key="10">
    <source>
        <dbReference type="Proteomes" id="UP001152320"/>
    </source>
</evidence>
<dbReference type="Gene3D" id="1.10.287.1490">
    <property type="match status" value="1"/>
</dbReference>
<dbReference type="GO" id="GO:0003777">
    <property type="term" value="F:microtubule motor activity"/>
    <property type="evidence" value="ECO:0007669"/>
    <property type="project" value="InterPro"/>
</dbReference>
<accession>A0A9Q1GZD2</accession>
<reference evidence="9" key="1">
    <citation type="submission" date="2021-10" db="EMBL/GenBank/DDBJ databases">
        <title>Tropical sea cucumber genome reveals ecological adaptation and Cuvierian tubules defense mechanism.</title>
        <authorList>
            <person name="Chen T."/>
        </authorList>
    </citation>
    <scope>NUCLEOTIDE SEQUENCE</scope>
    <source>
        <strain evidence="9">Nanhai2018</strain>
        <tissue evidence="9">Muscle</tissue>
    </source>
</reference>
<feature type="compositionally biased region" description="Basic and acidic residues" evidence="7">
    <location>
        <begin position="1047"/>
        <end position="1074"/>
    </location>
</feature>
<dbReference type="OrthoDB" id="3176171at2759"/>
<keyword evidence="4" id="KW-0963">Cytoplasm</keyword>
<gene>
    <name evidence="9" type="ORF">HOLleu_29249</name>
</gene>
<dbReference type="InterPro" id="IPR027640">
    <property type="entry name" value="Kinesin-like_fam"/>
</dbReference>
<dbReference type="PRINTS" id="PR00380">
    <property type="entry name" value="KINESINHEAVY"/>
</dbReference>
<keyword evidence="2 5" id="KW-0547">Nucleotide-binding</keyword>
<evidence type="ECO:0000256" key="6">
    <source>
        <dbReference type="SAM" id="Coils"/>
    </source>
</evidence>
<comment type="caution">
    <text evidence="9">The sequence shown here is derived from an EMBL/GenBank/DDBJ whole genome shotgun (WGS) entry which is preliminary data.</text>
</comment>
<dbReference type="SMART" id="SM00129">
    <property type="entry name" value="KISc"/>
    <property type="match status" value="1"/>
</dbReference>
<organism evidence="9 10">
    <name type="scientific">Holothuria leucospilota</name>
    <name type="common">Black long sea cucumber</name>
    <name type="synonym">Mertensiothuria leucospilota</name>
    <dbReference type="NCBI Taxonomy" id="206669"/>
    <lineage>
        <taxon>Eukaryota</taxon>
        <taxon>Metazoa</taxon>
        <taxon>Echinodermata</taxon>
        <taxon>Eleutherozoa</taxon>
        <taxon>Echinozoa</taxon>
        <taxon>Holothuroidea</taxon>
        <taxon>Aspidochirotacea</taxon>
        <taxon>Aspidochirotida</taxon>
        <taxon>Holothuriidae</taxon>
        <taxon>Holothuria</taxon>
    </lineage>
</organism>
<feature type="region of interest" description="Disordered" evidence="7">
    <location>
        <begin position="1047"/>
        <end position="1075"/>
    </location>
</feature>
<dbReference type="GO" id="GO:0005856">
    <property type="term" value="C:cytoskeleton"/>
    <property type="evidence" value="ECO:0007669"/>
    <property type="project" value="UniProtKB-SubCell"/>
</dbReference>